<gene>
    <name evidence="1" type="ORF">CUNI_LOCUS13455</name>
</gene>
<keyword evidence="2" id="KW-1185">Reference proteome</keyword>
<feature type="non-terminal residue" evidence="1">
    <location>
        <position position="1"/>
    </location>
</feature>
<organism evidence="1 2">
    <name type="scientific">Candidula unifasciata</name>
    <dbReference type="NCBI Taxonomy" id="100452"/>
    <lineage>
        <taxon>Eukaryota</taxon>
        <taxon>Metazoa</taxon>
        <taxon>Spiralia</taxon>
        <taxon>Lophotrochozoa</taxon>
        <taxon>Mollusca</taxon>
        <taxon>Gastropoda</taxon>
        <taxon>Heterobranchia</taxon>
        <taxon>Euthyneura</taxon>
        <taxon>Panpulmonata</taxon>
        <taxon>Eupulmonata</taxon>
        <taxon>Stylommatophora</taxon>
        <taxon>Helicina</taxon>
        <taxon>Helicoidea</taxon>
        <taxon>Geomitridae</taxon>
        <taxon>Candidula</taxon>
    </lineage>
</organism>
<comment type="caution">
    <text evidence="1">The sequence shown here is derived from an EMBL/GenBank/DDBJ whole genome shotgun (WGS) entry which is preliminary data.</text>
</comment>
<name>A0A8S3ZEG3_9EUPU</name>
<protein>
    <submittedName>
        <fullName evidence="1">Uncharacterized protein</fullName>
    </submittedName>
</protein>
<proteinExistence type="predicted"/>
<evidence type="ECO:0000313" key="1">
    <source>
        <dbReference type="EMBL" id="CAG5127897.1"/>
    </source>
</evidence>
<accession>A0A8S3ZEG3</accession>
<dbReference type="EMBL" id="CAJHNH020002846">
    <property type="protein sequence ID" value="CAG5127897.1"/>
    <property type="molecule type" value="Genomic_DNA"/>
</dbReference>
<reference evidence="1" key="1">
    <citation type="submission" date="2021-04" db="EMBL/GenBank/DDBJ databases">
        <authorList>
            <consortium name="Molecular Ecology Group"/>
        </authorList>
    </citation>
    <scope>NUCLEOTIDE SEQUENCE</scope>
</reference>
<dbReference type="Proteomes" id="UP000678393">
    <property type="component" value="Unassembled WGS sequence"/>
</dbReference>
<feature type="non-terminal residue" evidence="1">
    <location>
        <position position="50"/>
    </location>
</feature>
<sequence length="50" mass="5800">NMHTNASTCLLVKRNFLSWKTRAAGGEHWLLYCTSLHHYLMNDTCKSECI</sequence>
<evidence type="ECO:0000313" key="2">
    <source>
        <dbReference type="Proteomes" id="UP000678393"/>
    </source>
</evidence>
<dbReference type="AlphaFoldDB" id="A0A8S3ZEG3"/>